<dbReference type="InterPro" id="IPR011396">
    <property type="entry name" value="PT_DNA_restrict"/>
</dbReference>
<dbReference type="EMBL" id="BAABIQ010000006">
    <property type="protein sequence ID" value="GAA4786004.1"/>
    <property type="molecule type" value="Genomic_DNA"/>
</dbReference>
<keyword evidence="3" id="KW-1185">Reference proteome</keyword>
<evidence type="ECO:0000259" key="1">
    <source>
        <dbReference type="Pfam" id="PF13391"/>
    </source>
</evidence>
<reference evidence="3" key="1">
    <citation type="journal article" date="2019" name="Int. J. Syst. Evol. Microbiol.">
        <title>The Global Catalogue of Microorganisms (GCM) 10K type strain sequencing project: providing services to taxonomists for standard genome sequencing and annotation.</title>
        <authorList>
            <consortium name="The Broad Institute Genomics Platform"/>
            <consortium name="The Broad Institute Genome Sequencing Center for Infectious Disease"/>
            <person name="Wu L."/>
            <person name="Ma J."/>
        </authorList>
    </citation>
    <scope>NUCLEOTIDE SEQUENCE [LARGE SCALE GENOMIC DNA]</scope>
    <source>
        <strain evidence="3">JCM 18200</strain>
    </source>
</reference>
<dbReference type="InterPro" id="IPR003615">
    <property type="entry name" value="HNH_nuc"/>
</dbReference>
<proteinExistence type="predicted"/>
<organism evidence="2 3">
    <name type="scientific">Olivibacter ginsenosidimutans</name>
    <dbReference type="NCBI Taxonomy" id="1176537"/>
    <lineage>
        <taxon>Bacteria</taxon>
        <taxon>Pseudomonadati</taxon>
        <taxon>Bacteroidota</taxon>
        <taxon>Sphingobacteriia</taxon>
        <taxon>Sphingobacteriales</taxon>
        <taxon>Sphingobacteriaceae</taxon>
        <taxon>Olivibacter</taxon>
    </lineage>
</organism>
<evidence type="ECO:0000313" key="2">
    <source>
        <dbReference type="EMBL" id="GAA4786004.1"/>
    </source>
</evidence>
<gene>
    <name evidence="2" type="ORF">GCM10023231_12380</name>
</gene>
<accession>A0ABP9ATG2</accession>
<sequence>MGTFLENWRLLVTTPHSADFTQPFYYLQSDRVGGEPFWMLVPQSGCQINAHIKSVNTLKALLAYGTMKADLFELLLQITDRTVLQQFLLDKYFPDTKAVFLKHKQIGDGFLHQVEGYVLNEPEAKLKKISIHTEEEVFVRSGLFKKYIPQVYNDTCAFTGMRLTSPFSRNFIDACHIVPFRVSHDDKVNNGIALCPNMHCAFDRGLLSIGTDLEILVSPHLQENTEHPYSLAQLKSKKVWLPHNRTYWPEQENLIWHREHVFKR</sequence>
<feature type="domain" description="HNH nuclease" evidence="1">
    <location>
        <begin position="156"/>
        <end position="209"/>
    </location>
</feature>
<comment type="caution">
    <text evidence="2">The sequence shown here is derived from an EMBL/GenBank/DDBJ whole genome shotgun (WGS) entry which is preliminary data.</text>
</comment>
<protein>
    <recommendedName>
        <fullName evidence="1">HNH nuclease domain-containing protein</fullName>
    </recommendedName>
</protein>
<dbReference type="RefSeq" id="WP_345230867.1">
    <property type="nucleotide sequence ID" value="NZ_BAABIQ010000006.1"/>
</dbReference>
<name>A0ABP9ATG2_9SPHI</name>
<dbReference type="Pfam" id="PF13391">
    <property type="entry name" value="HNH_2"/>
    <property type="match status" value="1"/>
</dbReference>
<dbReference type="Proteomes" id="UP001501411">
    <property type="component" value="Unassembled WGS sequence"/>
</dbReference>
<evidence type="ECO:0000313" key="3">
    <source>
        <dbReference type="Proteomes" id="UP001501411"/>
    </source>
</evidence>
<dbReference type="PIRSF" id="PIRSF030850">
    <property type="entry name" value="UCP030850"/>
    <property type="match status" value="1"/>
</dbReference>